<proteinExistence type="predicted"/>
<comment type="caution">
    <text evidence="1">The sequence shown here is derived from an EMBL/GenBank/DDBJ whole genome shotgun (WGS) entry which is preliminary data.</text>
</comment>
<keyword evidence="1" id="KW-0808">Transferase</keyword>
<gene>
    <name evidence="1" type="primary">RIM15</name>
    <name evidence="1" type="ORF">IWQ57_000172</name>
</gene>
<accession>A0ACC1K9X7</accession>
<dbReference type="EMBL" id="JANBUJ010000001">
    <property type="protein sequence ID" value="KAJ2776015.1"/>
    <property type="molecule type" value="Genomic_DNA"/>
</dbReference>
<keyword evidence="2" id="KW-1185">Reference proteome</keyword>
<evidence type="ECO:0000313" key="2">
    <source>
        <dbReference type="Proteomes" id="UP001140234"/>
    </source>
</evidence>
<name>A0ACC1K9X7_9FUNG</name>
<reference evidence="1" key="1">
    <citation type="submission" date="2022-07" db="EMBL/GenBank/DDBJ databases">
        <title>Phylogenomic reconstructions and comparative analyses of Kickxellomycotina fungi.</title>
        <authorList>
            <person name="Reynolds N.K."/>
            <person name="Stajich J.E."/>
            <person name="Barry K."/>
            <person name="Grigoriev I.V."/>
            <person name="Crous P."/>
            <person name="Smith M.E."/>
        </authorList>
    </citation>
    <scope>NUCLEOTIDE SEQUENCE</scope>
    <source>
        <strain evidence="1">CBS 109366</strain>
    </source>
</reference>
<organism evidence="1 2">
    <name type="scientific">Coemansia nantahalensis</name>
    <dbReference type="NCBI Taxonomy" id="2789366"/>
    <lineage>
        <taxon>Eukaryota</taxon>
        <taxon>Fungi</taxon>
        <taxon>Fungi incertae sedis</taxon>
        <taxon>Zoopagomycota</taxon>
        <taxon>Kickxellomycotina</taxon>
        <taxon>Kickxellomycetes</taxon>
        <taxon>Kickxellales</taxon>
        <taxon>Kickxellaceae</taxon>
        <taxon>Coemansia</taxon>
    </lineage>
</organism>
<sequence>MDDGAAPARLRDGSKARKRRFGFLNLFGFATEPCDVTQRDSAIRTCPIPERLRLRPQEQDPVHSGAPSVASHSTGTVIESMALPATIRVRRRGTVSSYGAGGLEAAPAPHTPNRPPSLRLLAKHSSQLSEKTPTPLTRRASSNNSSWSTATPTTALGTGDSAVLDWEQPGAPPPPSSSKSRSSRGRRYSVFDVSFAGQRPSGAPPTSHSSVLSLAPASPTTSTRPYGPAVSASGLPPTSAGVAIPRGSAANVEPDPLLAGSSVGSHVGSHSTLSRAYAASPASELRSLYSYSQLSPTPTYPSLDDAAPFLEHLYGQSQENISAFSTPNKPAPVLQPVLGPPPLVLVRGASRGFTGSRRHKLRGEVATPPGGHESSSGASTPGHMLFSRLQHTQSTRARSGSAGRPAGPLALRATGRRARATRAGSLPHYQDGEPCQECGVHGPIHQEPADSDIDGGHASLRFSTSTPDVLYMPAADRFGRQTHAIRHPDHSCGRILAVSRAAKIGRWRRRRHHHHSGSPADSIHPAEAESPAWIGWTDSVRNHSLGAPIVRQAVDMWEGIMRSCGRARRSQADTAALRQDGLAGRGSHTNSDTSARNSNSSTPLRSSTPAALEPCCVDPLYLQRGVSESGRHTSSGTALLHLHQIAACGQVGGLWSPLTANNNGPADRSAADTQVLTTQAEQPGSPKAANATMPHRHPDVSGSNIREGPDYGRTGGLGATTPGSPLVDTWMMAQPEDSNEATEVLLLFQTRMRSRLSRAKAESEDELLSIVQELSLFVEHGLSHVNEDEDEDADSCADTGVDADDDESNWEECARTAHAPSTRSYAARRVGTESSGLVISERSLPAKRHQGSERPRRRSGGPGTWGVWPGSRASAQVELRSLNRRLQDVMDLHDASEGAEAGFPGAARHRAAQRALQPARPTSSSPLGGLRHPALPLRRARSPSIRRLALRKGKAVEDIDTRHGGASAADDGRLQPGTAPVDASKSRTDLAQLLSWRGSTAGSPAPEAAGRQRRSWHLAQGTSSSGAGDDSSPPAQDLERPLRLSLPGEIPLPLQHARNASCSDVSIASSDGLGTGGSGASDMAERSGSRASVRSSGSEMSQVATMLVAEDEFRPTPFLEAIISLVNIVGHVLGLEVADMLRPLSGALAGEALEYAGCIGEDCEHIATMTPTGYLVLRLGSLGEQWERSQALGSQMWPCRTLFVRALLAISSLNRLVAWCTLVRAAYSDSVVAEVDRRIEASEQGGAAGDSTPSEARRETEPPATPVRPDSAAQGATAEEVGGEGRGLETGGRSVRWHGLHGTSSLHWQRTSRSSTDAAAADKGLNMLVETGLDGRVRYISPSCRQLLGVDPESMVDQPASAIFDPDDVDLCRSAIEQLLADSSQTVELNVRVCSPSRGVSVAVEAKGMLIYSQRHYHDPSHVLWVLHYMSEDAPLPLPPQERMQQWPGGASSGPECWLPADRSAPAVAAAPSDGGAVQPPSLLEPITCRICDRCIPAGYFEEHTWLCAKSHRAAMEVERQNERLRDIKAQLQAWFPGCGLAELDDMVRGECEAAALSERAQRQANAIGTPAWQELLAEASPVTASMSSACALAMSLTEADAAPQCMWNPDAVAAGGPPGARPAAGRDADFARSAEWVEVAGYRAPALGFRDPSLEALGSLLHQAIADKLEAIDGLQYAIVESSLACRDWMDADDAVAVSASLPGLGPHMTTRSASDLPTLEASRTASMVQVASGTDIGLSSVPSPCPGEAGSCVGGTRESSAWPSVQRTLSSRSLEIVPRQSDAGDSQLDRRPQPIRIPTREPSEALGSAASGLCRTPDPQPTAEPAGPLRVATSGLQLASMRSRGRSSISEAAIMATPTVPSIQDFDLIKPLSKGAYGSVFLAKKHSTGEYYAIKTLRKADMIAKNQINNVRAERAIMMAQTGSPYVVRLLYTFQTRTHLYLVMEYLNGGDCGALLKAIGVLPQDWARQYLAEVVLGIEDLHRRNVVHRDLKPENLLIDAEGHLKLTDFGLSRLGFLGRRVGQQSVPHPLGMRRTPQSETPQAAEAATSSGASLPMLANKRVAALKEDCQSPVAAGPGKGSPAKESATTVSSGSSSSGGDECSGAAPGSPRHKRTLGTPDYIAPESILGLDSGESVDWWALGVICYEFHFGIPPFHDESPEKVFENILAGDIEFYDDLRGDAAADDDSESGIPDASPAARDFISRLLCRDPKRRLGYGGAAEVKAHPYFDSIAWDALLDMQPEFIPRPDDAEDTGYFDLRGATMGDHGSPSSDAQGRLSPKPGCGANTEGPALAKSQPTLRPVEMKRPRTLPLEADHAPHTPSSPEAQGTPSPDDAPAGHHAEPDDEPQFGGFMFKNLHVLEEANLHEIIKLRRRSTMTGAALLPGVGLSQSYAPAAGSPTGPWAHRPGGHGARERSQSIAPQASGLVPLPIARTPPHANGPRSAVSGGTGQWLDSPEWHTGPAGPLTRGYSLGLDGAQTSPVRPMHRRVASAHSQRGSLLNPNTGAAPVAAGDGAQAATAGEFQQSRTCLVADDNPVCCKIMEIILQRLHMECVVVRNGAEAIRCAMGRTVYRAIFMDTGMPIVDGDGATRMIKSTFNANRGTPIMAMVAYEGEANDHLYDGVMVKPITAQKVQRLLDRHLG</sequence>
<evidence type="ECO:0000313" key="1">
    <source>
        <dbReference type="EMBL" id="KAJ2776015.1"/>
    </source>
</evidence>
<dbReference type="Proteomes" id="UP001140234">
    <property type="component" value="Unassembled WGS sequence"/>
</dbReference>
<protein>
    <submittedName>
        <fullName evidence="1">Rim15, signal transduction response regulator</fullName>
        <ecNumber evidence="1">2.7.11.1</ecNumber>
    </submittedName>
</protein>
<dbReference type="EC" id="2.7.11.1" evidence="1"/>